<dbReference type="Gene3D" id="1.10.10.60">
    <property type="entry name" value="Homeodomain-like"/>
    <property type="match status" value="1"/>
</dbReference>
<comment type="caution">
    <text evidence="3">The sequence shown here is derived from an EMBL/GenBank/DDBJ whole genome shotgun (WGS) entry which is preliminary data.</text>
</comment>
<dbReference type="SMART" id="SM00717">
    <property type="entry name" value="SANT"/>
    <property type="match status" value="1"/>
</dbReference>
<dbReference type="PANTHER" id="PTHR14000:SF45">
    <property type="entry name" value="FINGER CCCH DOMAIN PROTEIN, PUTATIVE (DUF3755)-RELATED"/>
    <property type="match status" value="1"/>
</dbReference>
<dbReference type="SUPFAM" id="SSF46689">
    <property type="entry name" value="Homeodomain-like"/>
    <property type="match status" value="1"/>
</dbReference>
<dbReference type="Pfam" id="PF00249">
    <property type="entry name" value="Myb_DNA-binding"/>
    <property type="match status" value="1"/>
</dbReference>
<protein>
    <recommendedName>
        <fullName evidence="2">Myb-like domain-containing protein</fullName>
    </recommendedName>
</protein>
<reference evidence="3 4" key="1">
    <citation type="submission" date="2024-06" db="EMBL/GenBank/DDBJ databases">
        <title>A chromosome level genome sequence of Diviner's sage (Salvia divinorum).</title>
        <authorList>
            <person name="Ford S.A."/>
            <person name="Ro D.-K."/>
            <person name="Ness R.W."/>
            <person name="Phillips M.A."/>
        </authorList>
    </citation>
    <scope>NUCLEOTIDE SEQUENCE [LARGE SCALE GENOMIC DNA]</scope>
    <source>
        <strain evidence="3">SAF-2024a</strain>
        <tissue evidence="3">Leaf</tissue>
    </source>
</reference>
<organism evidence="3 4">
    <name type="scientific">Salvia divinorum</name>
    <name type="common">Maria pastora</name>
    <name type="synonym">Diviner's sage</name>
    <dbReference type="NCBI Taxonomy" id="28513"/>
    <lineage>
        <taxon>Eukaryota</taxon>
        <taxon>Viridiplantae</taxon>
        <taxon>Streptophyta</taxon>
        <taxon>Embryophyta</taxon>
        <taxon>Tracheophyta</taxon>
        <taxon>Spermatophyta</taxon>
        <taxon>Magnoliopsida</taxon>
        <taxon>eudicotyledons</taxon>
        <taxon>Gunneridae</taxon>
        <taxon>Pentapetalae</taxon>
        <taxon>asterids</taxon>
        <taxon>lamiids</taxon>
        <taxon>Lamiales</taxon>
        <taxon>Lamiaceae</taxon>
        <taxon>Nepetoideae</taxon>
        <taxon>Mentheae</taxon>
        <taxon>Salviinae</taxon>
        <taxon>Salvia</taxon>
        <taxon>Salvia subgen. Calosphace</taxon>
    </lineage>
</organism>
<proteinExistence type="predicted"/>
<feature type="domain" description="Myb-like" evidence="2">
    <location>
        <begin position="44"/>
        <end position="97"/>
    </location>
</feature>
<dbReference type="EMBL" id="JBEAFC010000008">
    <property type="protein sequence ID" value="KAL1544869.1"/>
    <property type="molecule type" value="Genomic_DNA"/>
</dbReference>
<sequence>MASSSGTYKEGANKQSHNSASSSYNGASVHGEWGIPTFQHQKTISMDWTIEEHALLLDYLAQYGTNSAIICYAKIAVLLKTKTVRDVALRCRWMTRTGVIHSTLQKKEMSKRRKDDLSARKSKERKEMFIDSTVKPSRLSIQSGVSQAPGVNYNCSEDNIPYNDLTGVTQQLLQHNAWALKQISKNLSTHQIHQNIGLLSQARDNIFKILTILNEMGPVMKRMPQLPKLNEELANSILSSPNFPIQL</sequence>
<dbReference type="AlphaFoldDB" id="A0ABD1GP08"/>
<name>A0ABD1GP08_SALDI</name>
<dbReference type="CDD" id="cd00167">
    <property type="entry name" value="SANT"/>
    <property type="match status" value="1"/>
</dbReference>
<dbReference type="InterPro" id="IPR022228">
    <property type="entry name" value="DUF3755"/>
</dbReference>
<dbReference type="InterPro" id="IPR009057">
    <property type="entry name" value="Homeodomain-like_sf"/>
</dbReference>
<dbReference type="PANTHER" id="PTHR14000">
    <property type="entry name" value="FINGER CCCH DOMAIN PROTEIN, PUTATIVE (DUF3755)-RELATED"/>
    <property type="match status" value="1"/>
</dbReference>
<evidence type="ECO:0000256" key="1">
    <source>
        <dbReference type="SAM" id="MobiDB-lite"/>
    </source>
</evidence>
<dbReference type="InterPro" id="IPR001005">
    <property type="entry name" value="SANT/Myb"/>
</dbReference>
<evidence type="ECO:0000313" key="3">
    <source>
        <dbReference type="EMBL" id="KAL1544869.1"/>
    </source>
</evidence>
<gene>
    <name evidence="3" type="ORF">AAHA92_21667</name>
</gene>
<evidence type="ECO:0000259" key="2">
    <source>
        <dbReference type="SMART" id="SM00717"/>
    </source>
</evidence>
<accession>A0ABD1GP08</accession>
<feature type="region of interest" description="Disordered" evidence="1">
    <location>
        <begin position="1"/>
        <end position="23"/>
    </location>
</feature>
<evidence type="ECO:0000313" key="4">
    <source>
        <dbReference type="Proteomes" id="UP001567538"/>
    </source>
</evidence>
<keyword evidence="4" id="KW-1185">Reference proteome</keyword>
<dbReference type="Pfam" id="PF12579">
    <property type="entry name" value="DUF3755"/>
    <property type="match status" value="1"/>
</dbReference>
<dbReference type="Proteomes" id="UP001567538">
    <property type="component" value="Unassembled WGS sequence"/>
</dbReference>